<name>A0A843YXJ8_9BURK</name>
<dbReference type="Pfam" id="PF08750">
    <property type="entry name" value="CNP1"/>
    <property type="match status" value="1"/>
</dbReference>
<dbReference type="EMBL" id="WINI01000008">
    <property type="protein sequence ID" value="MQR02198.1"/>
    <property type="molecule type" value="Genomic_DNA"/>
</dbReference>
<feature type="signal peptide" evidence="1">
    <location>
        <begin position="1"/>
        <end position="27"/>
    </location>
</feature>
<evidence type="ECO:0000259" key="2">
    <source>
        <dbReference type="Pfam" id="PF08750"/>
    </source>
</evidence>
<protein>
    <recommendedName>
        <fullName evidence="2">CNP1-like uncharacterized domain-containing protein</fullName>
    </recommendedName>
</protein>
<dbReference type="RefSeq" id="WP_153235810.1">
    <property type="nucleotide sequence ID" value="NZ_WINI01000008.1"/>
</dbReference>
<proteinExistence type="predicted"/>
<keyword evidence="4" id="KW-1185">Reference proteome</keyword>
<evidence type="ECO:0000256" key="1">
    <source>
        <dbReference type="SAM" id="SignalP"/>
    </source>
</evidence>
<dbReference type="OrthoDB" id="7066954at2"/>
<evidence type="ECO:0000313" key="4">
    <source>
        <dbReference type="Proteomes" id="UP000451565"/>
    </source>
</evidence>
<feature type="chain" id="PRO_5032841609" description="CNP1-like uncharacterized domain-containing protein" evidence="1">
    <location>
        <begin position="28"/>
        <end position="183"/>
    </location>
</feature>
<feature type="domain" description="CNP1-like uncharacterised" evidence="2">
    <location>
        <begin position="41"/>
        <end position="172"/>
    </location>
</feature>
<evidence type="ECO:0000313" key="3">
    <source>
        <dbReference type="EMBL" id="MQR02198.1"/>
    </source>
</evidence>
<keyword evidence="1" id="KW-0732">Signal</keyword>
<sequence length="183" mass="20546">MSLSTPSLKLIKVICGSLLLLCSAAHATDPPDFPDDDDADSKVWKELTTQFPVAPKPENLVEFDAGPTFKMKPYIDPTSIVVGSDGVIRYTINVKSPGGVNNIKYQGIRCETFEMKTYAIGQDDGSWKHSRDQWKRITNEIQYLPQNTLAKDYFCQNNSIVGKAADMAQRIRNHQPFKLESVY</sequence>
<reference evidence="3 4" key="1">
    <citation type="submission" date="2019-10" db="EMBL/GenBank/DDBJ databases">
        <title>Glaciimonas soli sp. nov., a psychrophilic bacterium isolated from the forest soil of a high elevation mountain in Taiwan.</title>
        <authorList>
            <person name="Wang L.-T."/>
            <person name="Shieh W.Y."/>
        </authorList>
    </citation>
    <scope>NUCLEOTIDE SEQUENCE [LARGE SCALE GENOMIC DNA]</scope>
    <source>
        <strain evidence="3 4">GS1</strain>
    </source>
</reference>
<gene>
    <name evidence="3" type="ORF">GEV47_16095</name>
</gene>
<dbReference type="AlphaFoldDB" id="A0A843YXJ8"/>
<accession>A0A843YXJ8</accession>
<organism evidence="3 4">
    <name type="scientific">Glaciimonas soli</name>
    <dbReference type="NCBI Taxonomy" id="2590999"/>
    <lineage>
        <taxon>Bacteria</taxon>
        <taxon>Pseudomonadati</taxon>
        <taxon>Pseudomonadota</taxon>
        <taxon>Betaproteobacteria</taxon>
        <taxon>Burkholderiales</taxon>
        <taxon>Oxalobacteraceae</taxon>
        <taxon>Glaciimonas</taxon>
    </lineage>
</organism>
<comment type="caution">
    <text evidence="3">The sequence shown here is derived from an EMBL/GenBank/DDBJ whole genome shotgun (WGS) entry which is preliminary data.</text>
</comment>
<dbReference type="Proteomes" id="UP000451565">
    <property type="component" value="Unassembled WGS sequence"/>
</dbReference>
<dbReference type="InterPro" id="IPR014861">
    <property type="entry name" value="CNP1-like_dom"/>
</dbReference>